<gene>
    <name evidence="7" type="ORF">LCGC14_0659950</name>
</gene>
<comment type="catalytic activity">
    <reaction evidence="5">
        <text>a 2'-deoxyadenosine in DNA + S-adenosyl-L-methionine = an N(6)-methyl-2'-deoxyadenosine in DNA + S-adenosyl-L-homocysteine + H(+)</text>
        <dbReference type="Rhea" id="RHEA:15197"/>
        <dbReference type="Rhea" id="RHEA-COMP:12418"/>
        <dbReference type="Rhea" id="RHEA-COMP:12419"/>
        <dbReference type="ChEBI" id="CHEBI:15378"/>
        <dbReference type="ChEBI" id="CHEBI:57856"/>
        <dbReference type="ChEBI" id="CHEBI:59789"/>
        <dbReference type="ChEBI" id="CHEBI:90615"/>
        <dbReference type="ChEBI" id="CHEBI:90616"/>
        <dbReference type="EC" id="2.1.1.72"/>
    </reaction>
</comment>
<dbReference type="GO" id="GO:0006304">
    <property type="term" value="P:DNA modification"/>
    <property type="evidence" value="ECO:0007669"/>
    <property type="project" value="InterPro"/>
</dbReference>
<dbReference type="PROSITE" id="PS00092">
    <property type="entry name" value="N6_MTASE"/>
    <property type="match status" value="1"/>
</dbReference>
<dbReference type="GO" id="GO:0009007">
    <property type="term" value="F:site-specific DNA-methyltransferase (adenine-specific) activity"/>
    <property type="evidence" value="ECO:0007669"/>
    <property type="project" value="UniProtKB-EC"/>
</dbReference>
<dbReference type="EMBL" id="LAZR01001260">
    <property type="protein sequence ID" value="KKN47726.1"/>
    <property type="molecule type" value="Genomic_DNA"/>
</dbReference>
<dbReference type="PANTHER" id="PTHR33841">
    <property type="entry name" value="DNA METHYLTRANSFERASE YEEA-RELATED"/>
    <property type="match status" value="1"/>
</dbReference>
<keyword evidence="4" id="KW-0949">S-adenosyl-L-methionine</keyword>
<dbReference type="Pfam" id="PF07669">
    <property type="entry name" value="Eco57I"/>
    <property type="match status" value="1"/>
</dbReference>
<evidence type="ECO:0000256" key="4">
    <source>
        <dbReference type="ARBA" id="ARBA00022691"/>
    </source>
</evidence>
<accession>A0A0F9TF88</accession>
<dbReference type="SUPFAM" id="SSF53335">
    <property type="entry name" value="S-adenosyl-L-methionine-dependent methyltransferases"/>
    <property type="match status" value="1"/>
</dbReference>
<dbReference type="GO" id="GO:0003676">
    <property type="term" value="F:nucleic acid binding"/>
    <property type="evidence" value="ECO:0007669"/>
    <property type="project" value="InterPro"/>
</dbReference>
<keyword evidence="3" id="KW-0808">Transferase</keyword>
<protein>
    <recommendedName>
        <fullName evidence="1">site-specific DNA-methyltransferase (adenine-specific)</fullName>
        <ecNumber evidence="1">2.1.1.72</ecNumber>
    </recommendedName>
</protein>
<dbReference type="InterPro" id="IPR011639">
    <property type="entry name" value="MethylTrfase_TaqI-like_dom"/>
</dbReference>
<name>A0A0F9TF88_9ZZZZ</name>
<comment type="caution">
    <text evidence="7">The sequence shown here is derived from an EMBL/GenBank/DDBJ whole genome shotgun (WGS) entry which is preliminary data.</text>
</comment>
<dbReference type="GO" id="GO:0032259">
    <property type="term" value="P:methylation"/>
    <property type="evidence" value="ECO:0007669"/>
    <property type="project" value="UniProtKB-KW"/>
</dbReference>
<dbReference type="PRINTS" id="PR00507">
    <property type="entry name" value="N12N6MTFRASE"/>
</dbReference>
<sequence>MMDISYIKVINLLNEKNEIINGDYVIQVDPETDQKFLLVVEKSDNLKTSVKKIGAQIILDSEEVEKPIRQYGIIFTQEEVAFLRIKPGSLQINVQKLYKKLKKMTLLFQAKFDDLLNNFGEIMAWERLFLRDDVIEEFYNLYALSREKMIASIKGIPDDTLKEEFVEDLLLQLLIIWYLQEKDFLNQDKKYLINMFQKFKELGFKTYYDFLRDLFDKMQSQPDEDIFINDEKLGRIVVTGTAPFLNGEYDRVSLPDNLFYKEDQTNILIKTEPKRVEIAPILNLLESRDWTEGNIDEYVLGAIYEKIISFKERKDLGAFYTPEAITAYICEENINAFLLGKILALNNKTFTDIKDIFRTEDKGLLFLVFKVLKDVKIADPAVGSAHFLESAIEYLLKLYKMIRERLIKLGIKGGMKIKIIGSDGRIKTIDLLDLKEEELFNLYVKFFIILSKNIYGVDINPRALKVARARLFLSLAKHFNLDQKYFLMFPNIHFNLRPGNSLIGYTELNQQEFPEGQGLMGFIQTEPLTKLHHRLKLLFELKQYLNEISEGLKFKTNIEEEINQLNRILSKTTFTLMDFKRLLRLKDFLVRILIVSLNSAKAVLLNSFLKDLTKYFNNRLNERFCRKYDFTLDDLNIAKSLHWILEFPEVFLKRKGFDIIIGNPPYFRITKAPKKEQEILRELDYFQGLHHGQGDIFYDFIVRSYYLLNEGGYFMFIVGRYWPEAAYANYLKKFLKEKVNVLKIIDFRELKIFKGVDINNTIISYKKEAPHEKNKFFDAYIYEKKQKELVGETNPLEELEYCGRYDITEWDVNENWVFLIEDYKEIYSKIKNIQTRIKDAFICSQNNMLTKPYRKRFTFEEKPRGIPDDLFRPSRQLGDTYKFTIREDLERYVLVIHDLQAALANKTFSEYLEENEIELECIKEVPSNSYKNVDKFEEVIYIGFRVPRLDFWFIYSNNHDWVFGSYFYAQKPKIKGNLTQSMTYLLGVLNSKIIKFYLDVMGKKKDADLELGTSALLDIPIKLNIDLLSKKEKDLIHKIETITKEILVLERNGSDISIKQEVLDLLVYELYRIDEEEQEYIEKYIENTKKLL</sequence>
<dbReference type="InterPro" id="IPR029063">
    <property type="entry name" value="SAM-dependent_MTases_sf"/>
</dbReference>
<evidence type="ECO:0000256" key="1">
    <source>
        <dbReference type="ARBA" id="ARBA00011900"/>
    </source>
</evidence>
<evidence type="ECO:0000259" key="6">
    <source>
        <dbReference type="Pfam" id="PF07669"/>
    </source>
</evidence>
<dbReference type="AlphaFoldDB" id="A0A0F9TF88"/>
<organism evidence="7">
    <name type="scientific">marine sediment metagenome</name>
    <dbReference type="NCBI Taxonomy" id="412755"/>
    <lineage>
        <taxon>unclassified sequences</taxon>
        <taxon>metagenomes</taxon>
        <taxon>ecological metagenomes</taxon>
    </lineage>
</organism>
<dbReference type="EC" id="2.1.1.72" evidence="1"/>
<reference evidence="7" key="1">
    <citation type="journal article" date="2015" name="Nature">
        <title>Complex archaea that bridge the gap between prokaryotes and eukaryotes.</title>
        <authorList>
            <person name="Spang A."/>
            <person name="Saw J.H."/>
            <person name="Jorgensen S.L."/>
            <person name="Zaremba-Niedzwiedzka K."/>
            <person name="Martijn J."/>
            <person name="Lind A.E."/>
            <person name="van Eijk R."/>
            <person name="Schleper C."/>
            <person name="Guy L."/>
            <person name="Ettema T.J."/>
        </authorList>
    </citation>
    <scope>NUCLEOTIDE SEQUENCE</scope>
</reference>
<dbReference type="InterPro" id="IPR050953">
    <property type="entry name" value="N4_N6_ade-DNA_methylase"/>
</dbReference>
<keyword evidence="2" id="KW-0489">Methyltransferase</keyword>
<dbReference type="Gene3D" id="3.40.50.150">
    <property type="entry name" value="Vaccinia Virus protein VP39"/>
    <property type="match status" value="2"/>
</dbReference>
<evidence type="ECO:0000256" key="2">
    <source>
        <dbReference type="ARBA" id="ARBA00022603"/>
    </source>
</evidence>
<dbReference type="PANTHER" id="PTHR33841:SF1">
    <property type="entry name" value="DNA METHYLTRANSFERASE A"/>
    <property type="match status" value="1"/>
</dbReference>
<evidence type="ECO:0000256" key="3">
    <source>
        <dbReference type="ARBA" id="ARBA00022679"/>
    </source>
</evidence>
<proteinExistence type="predicted"/>
<feature type="domain" description="Type II methyltransferase M.TaqI-like" evidence="6">
    <location>
        <begin position="452"/>
        <end position="753"/>
    </location>
</feature>
<dbReference type="InterPro" id="IPR002052">
    <property type="entry name" value="DNA_methylase_N6_adenine_CS"/>
</dbReference>
<evidence type="ECO:0000313" key="7">
    <source>
        <dbReference type="EMBL" id="KKN47726.1"/>
    </source>
</evidence>
<evidence type="ECO:0000256" key="5">
    <source>
        <dbReference type="ARBA" id="ARBA00047942"/>
    </source>
</evidence>